<reference evidence="1 2" key="1">
    <citation type="journal article" date="2018" name="Nat. Ecol. Evol.">
        <title>Pezizomycetes genomes reveal the molecular basis of ectomycorrhizal truffle lifestyle.</title>
        <authorList>
            <person name="Murat C."/>
            <person name="Payen T."/>
            <person name="Noel B."/>
            <person name="Kuo A."/>
            <person name="Morin E."/>
            <person name="Chen J."/>
            <person name="Kohler A."/>
            <person name="Krizsan K."/>
            <person name="Balestrini R."/>
            <person name="Da Silva C."/>
            <person name="Montanini B."/>
            <person name="Hainaut M."/>
            <person name="Levati E."/>
            <person name="Barry K.W."/>
            <person name="Belfiori B."/>
            <person name="Cichocki N."/>
            <person name="Clum A."/>
            <person name="Dockter R.B."/>
            <person name="Fauchery L."/>
            <person name="Guy J."/>
            <person name="Iotti M."/>
            <person name="Le Tacon F."/>
            <person name="Lindquist E.A."/>
            <person name="Lipzen A."/>
            <person name="Malagnac F."/>
            <person name="Mello A."/>
            <person name="Molinier V."/>
            <person name="Miyauchi S."/>
            <person name="Poulain J."/>
            <person name="Riccioni C."/>
            <person name="Rubini A."/>
            <person name="Sitrit Y."/>
            <person name="Splivallo R."/>
            <person name="Traeger S."/>
            <person name="Wang M."/>
            <person name="Zifcakova L."/>
            <person name="Wipf D."/>
            <person name="Zambonelli A."/>
            <person name="Paolocci F."/>
            <person name="Nowrousian M."/>
            <person name="Ottonello S."/>
            <person name="Baldrian P."/>
            <person name="Spatafora J.W."/>
            <person name="Henrissat B."/>
            <person name="Nagy L.G."/>
            <person name="Aury J.M."/>
            <person name="Wincker P."/>
            <person name="Grigoriev I.V."/>
            <person name="Bonfante P."/>
            <person name="Martin F.M."/>
        </authorList>
    </citation>
    <scope>NUCLEOTIDE SEQUENCE [LARGE SCALE GENOMIC DNA]</scope>
    <source>
        <strain evidence="1 2">RN42</strain>
    </source>
</reference>
<proteinExistence type="predicted"/>
<name>A0A3N4IVE2_ASCIM</name>
<evidence type="ECO:0000313" key="1">
    <source>
        <dbReference type="EMBL" id="RPA88261.1"/>
    </source>
</evidence>
<protein>
    <submittedName>
        <fullName evidence="1">Uncharacterized protein</fullName>
    </submittedName>
</protein>
<evidence type="ECO:0000313" key="2">
    <source>
        <dbReference type="Proteomes" id="UP000275078"/>
    </source>
</evidence>
<dbReference type="Proteomes" id="UP000275078">
    <property type="component" value="Unassembled WGS sequence"/>
</dbReference>
<dbReference type="AlphaFoldDB" id="A0A3N4IVE2"/>
<organism evidence="1 2">
    <name type="scientific">Ascobolus immersus RN42</name>
    <dbReference type="NCBI Taxonomy" id="1160509"/>
    <lineage>
        <taxon>Eukaryota</taxon>
        <taxon>Fungi</taxon>
        <taxon>Dikarya</taxon>
        <taxon>Ascomycota</taxon>
        <taxon>Pezizomycotina</taxon>
        <taxon>Pezizomycetes</taxon>
        <taxon>Pezizales</taxon>
        <taxon>Ascobolaceae</taxon>
        <taxon>Ascobolus</taxon>
    </lineage>
</organism>
<dbReference type="EMBL" id="ML119645">
    <property type="protein sequence ID" value="RPA88261.1"/>
    <property type="molecule type" value="Genomic_DNA"/>
</dbReference>
<sequence>MQPLEGVGVSPIIEDASLRCLNTPMQEPVSSLAPFLECIHRDASSYFFYLIFFAFFMRRPWFKLPLATRSSEGPPESPEIEPLITLHARDSECILSRANKTPMYLEAMRICPDPNIVDLIIGRKASASTSMPCAGPRNFGEGQKAAGLGSKNRCRCSCVVTRCLPTACTPFWTK</sequence>
<gene>
    <name evidence="1" type="ORF">BJ508DRAFT_410124</name>
</gene>
<keyword evidence="2" id="KW-1185">Reference proteome</keyword>
<accession>A0A3N4IVE2</accession>